<keyword evidence="1" id="KW-1133">Transmembrane helix</keyword>
<dbReference type="Proteomes" id="UP000480425">
    <property type="component" value="Unassembled WGS sequence"/>
</dbReference>
<dbReference type="GO" id="GO:0003677">
    <property type="term" value="F:DNA binding"/>
    <property type="evidence" value="ECO:0007669"/>
    <property type="project" value="InterPro"/>
</dbReference>
<feature type="transmembrane region" description="Helical" evidence="1">
    <location>
        <begin position="61"/>
        <end position="83"/>
    </location>
</feature>
<comment type="caution">
    <text evidence="2">The sequence shown here is derived from an EMBL/GenBank/DDBJ whole genome shotgun (WGS) entry which is preliminary data.</text>
</comment>
<dbReference type="SUPFAM" id="SSF46894">
    <property type="entry name" value="C-terminal effector domain of the bipartite response regulators"/>
    <property type="match status" value="1"/>
</dbReference>
<feature type="transmembrane region" description="Helical" evidence="1">
    <location>
        <begin position="120"/>
        <end position="140"/>
    </location>
</feature>
<keyword evidence="1" id="KW-0812">Transmembrane</keyword>
<feature type="transmembrane region" description="Helical" evidence="1">
    <location>
        <begin position="90"/>
        <end position="108"/>
    </location>
</feature>
<protein>
    <recommendedName>
        <fullName evidence="4">LuxR family transcriptional regulator</fullName>
    </recommendedName>
</protein>
<feature type="transmembrane region" description="Helical" evidence="1">
    <location>
        <begin position="171"/>
        <end position="190"/>
    </location>
</feature>
<organism evidence="2 3">
    <name type="scientific">Segatella copri</name>
    <dbReference type="NCBI Taxonomy" id="165179"/>
    <lineage>
        <taxon>Bacteria</taxon>
        <taxon>Pseudomonadati</taxon>
        <taxon>Bacteroidota</taxon>
        <taxon>Bacteroidia</taxon>
        <taxon>Bacteroidales</taxon>
        <taxon>Prevotellaceae</taxon>
        <taxon>Segatella</taxon>
    </lineage>
</organism>
<evidence type="ECO:0000313" key="2">
    <source>
        <dbReference type="EMBL" id="MQN79536.1"/>
    </source>
</evidence>
<dbReference type="RefSeq" id="WP_153121860.1">
    <property type="nucleotide sequence ID" value="NZ_VZCB01000006.1"/>
</dbReference>
<dbReference type="InterPro" id="IPR016032">
    <property type="entry name" value="Sig_transdc_resp-reg_C-effctor"/>
</dbReference>
<proteinExistence type="predicted"/>
<dbReference type="Gene3D" id="1.10.10.10">
    <property type="entry name" value="Winged helix-like DNA-binding domain superfamily/Winged helix DNA-binding domain"/>
    <property type="match status" value="1"/>
</dbReference>
<name>A0A6G1TWK6_9BACT</name>
<dbReference type="OrthoDB" id="1062077at2"/>
<dbReference type="InterPro" id="IPR036388">
    <property type="entry name" value="WH-like_DNA-bd_sf"/>
</dbReference>
<keyword evidence="1" id="KW-0472">Membrane</keyword>
<evidence type="ECO:0000256" key="1">
    <source>
        <dbReference type="SAM" id="Phobius"/>
    </source>
</evidence>
<reference evidence="2 3" key="1">
    <citation type="submission" date="2019-09" db="EMBL/GenBank/DDBJ databases">
        <title>Distinct polysaccharide growth profiles of human intestinal Prevotella copri isolates.</title>
        <authorList>
            <person name="Fehlner-Peach H."/>
            <person name="Magnabosco C."/>
            <person name="Raghavan V."/>
            <person name="Scher J.U."/>
            <person name="Tett A."/>
            <person name="Cox L.M."/>
            <person name="Gottsegen C."/>
            <person name="Watters A."/>
            <person name="Wiltshire- Gordon J.D."/>
            <person name="Segata N."/>
            <person name="Bonneau R."/>
            <person name="Littman D.R."/>
        </authorList>
    </citation>
    <scope>NUCLEOTIDE SEQUENCE [LARGE SCALE GENOMIC DNA]</scope>
    <source>
        <strain evidence="3">iA622</strain>
    </source>
</reference>
<dbReference type="GO" id="GO:0006355">
    <property type="term" value="P:regulation of DNA-templated transcription"/>
    <property type="evidence" value="ECO:0007669"/>
    <property type="project" value="InterPro"/>
</dbReference>
<evidence type="ECO:0008006" key="4">
    <source>
        <dbReference type="Google" id="ProtNLM"/>
    </source>
</evidence>
<dbReference type="EMBL" id="VZCB01000006">
    <property type="protein sequence ID" value="MQN79536.1"/>
    <property type="molecule type" value="Genomic_DNA"/>
</dbReference>
<dbReference type="AlphaFoldDB" id="A0A6G1TWK6"/>
<feature type="transmembrane region" description="Helical" evidence="1">
    <location>
        <begin position="34"/>
        <end position="55"/>
    </location>
</feature>
<sequence length="337" mass="38303">MSMKEKNSIRTRLHRLGFSLLKRESNYLDRQRQWLLVCFAVMLSLGILSNILGLSGAFDPFFTASNIVFLIVVVSSFAAYLLGKIGVVKGIAFLAVATQVFIGMDILYSAFVPTLKDNTMVILINMLILAGNMFFSLAAYQARLTRWLVGIALGVYLVCVIVTGNESLRNYFFMLMLVMLFISLLSLGIARNGEYLVNANKILQREEEELLQVLRINKKQIKAYVALAKEKHDVKLTEHLLDLLGEASQKNVIDNVLQYIQTRELSKQNLERVFPELSSSEREICYLILQNKKLSEICVLLNKTESNITTQRGNIRKKLGMNPSDNLQKVLEKRIRE</sequence>
<accession>A0A6G1TWK6</accession>
<evidence type="ECO:0000313" key="3">
    <source>
        <dbReference type="Proteomes" id="UP000480425"/>
    </source>
</evidence>
<feature type="transmembrane region" description="Helical" evidence="1">
    <location>
        <begin position="147"/>
        <end position="165"/>
    </location>
</feature>
<gene>
    <name evidence="2" type="ORF">F7D73_00870</name>
</gene>